<dbReference type="EMBL" id="AB744680">
    <property type="protein sequence ID" value="BAM93354.1"/>
    <property type="molecule type" value="Genomic_RNA"/>
</dbReference>
<dbReference type="Proteomes" id="UP000278549">
    <property type="component" value="Genome"/>
</dbReference>
<keyword evidence="4" id="KW-0002">3D-structure</keyword>
<feature type="region of interest" description="Disordered" evidence="1">
    <location>
        <begin position="1"/>
        <end position="51"/>
    </location>
</feature>
<evidence type="ECO:0000256" key="1">
    <source>
        <dbReference type="SAM" id="MobiDB-lite"/>
    </source>
</evidence>
<feature type="region of interest" description="Disordered" evidence="1">
    <location>
        <begin position="1022"/>
        <end position="1059"/>
    </location>
</feature>
<feature type="compositionally biased region" description="Polar residues" evidence="1">
    <location>
        <begin position="1"/>
        <end position="19"/>
    </location>
</feature>
<dbReference type="SMR" id="M1VHN2"/>
<name>M1VHN2_RNQV1</name>
<accession>M1VHN2</accession>
<gene>
    <name evidence="2" type="primary">P4</name>
</gene>
<protein>
    <submittedName>
        <fullName evidence="2">Capsid protein</fullName>
    </submittedName>
</protein>
<reference evidence="4" key="2">
    <citation type="journal article" date="2017" name="PLoS Pathog.">
        <title>Acquisition of functions on the outer capsid surface during evolution of double-stranded RNA fungal viruses.</title>
        <authorList>
            <person name="Mata C.P."/>
            <person name="Luque D."/>
            <person name="Gomez-Blanco J."/>
            <person name="Rodriguez J.M."/>
            <person name="Gonzalez J.M."/>
            <person name="Suzuki N."/>
            <person name="Ghabrial S.A."/>
            <person name="Carrascosa J.L."/>
            <person name="Trus B.L."/>
            <person name="Caston J.R."/>
        </authorList>
    </citation>
    <scope>STRUCTURE BY ELECTRON MICROSCOPY (3.70 ANGSTROMS)</scope>
</reference>
<evidence type="ECO:0000313" key="3">
    <source>
        <dbReference type="Proteomes" id="UP000278549"/>
    </source>
</evidence>
<evidence type="ECO:0000313" key="2">
    <source>
        <dbReference type="EMBL" id="BAM93354.1"/>
    </source>
</evidence>
<organism evidence="2 3">
    <name type="scientific">Rosellinia necatrix quadrivirus 1</name>
    <name type="common">RnQV1</name>
    <dbReference type="NCBI Taxonomy" id="1000373"/>
    <lineage>
        <taxon>Viruses</taxon>
        <taxon>Riboviria</taxon>
        <taxon>Orthornavirae</taxon>
        <taxon>Duplornaviricota</taxon>
        <taxon>Chrymotiviricetes</taxon>
        <taxon>Ghabrivirales</taxon>
        <taxon>Alphatotivirineae</taxon>
        <taxon>Quadriviridae</taxon>
        <taxon>Quadrivirus</taxon>
        <taxon>Quadrivirus ichi</taxon>
    </lineage>
</organism>
<reference evidence="2 3" key="1">
    <citation type="journal article" date="2013" name="Arch. Virol.">
        <title>A second quadrivirus strain from the phytopathogenic filamentous fungus Rosellinia necatrix.</title>
        <authorList>
            <person name="Lin Y.H."/>
            <person name="Hisano S."/>
            <person name="Yaegashi H."/>
            <person name="Kanematsu S."/>
            <person name="Suzuki N."/>
        </authorList>
    </citation>
    <scope>NUCLEOTIDE SEQUENCE [LARGE SCALE GENOMIC DNA]</scope>
    <source>
        <strain evidence="2 3">W1118</strain>
    </source>
</reference>
<dbReference type="PDBsum" id="5ND1"/>
<sequence length="1059" mass="113316">MSAPSDQSQETRSPTSVGNTVAADVQTSVHDKPTGELKGSDGTGIHEATGLPIDKRGEVPTVQLERTAESIAKMMDLLRSEKFTAAAADAKLMLQQEFQNIVACAKNAPQMTVNAGRFYLGCNSTTAIIAGDTADGYEIEYSGKRIEGQCVVALEPLTITLSGSTSSTQDNSDSAKLFALAVSQVWGGASTVGIVAPMLQTVAQEQTFRARVERDSGFQHHAALTTVVTTIVGWLMHVGDSAAKRSRDGWLDHQTDFAVKGMLTPHIASGMDWAGVQTYSASAMETTTDRVRADYAGRMVVHSTLRKQTLRSRGTGDTTETENSGRYLLALPKCDAGVAAAALALTWGKPKLGGAGHANLTAVMSEAGVGYITGVNGTRATPHADTVFGREELVYLLGFALRHMADAQEQVIRNVLAQVASLFRPAACSAHEWMNVHGALMPKVSRPMNEPAFREVWNVANSSSDLQMIDRDKLNGEHFLRQLAQQITVNCTGTAMAIYQAVLAGPTGITDGDTTRLQKDLYHHLFQYATTTYADGVQVMQANTRMANKMVPPVNALAAWGLGSSMDSFTGPHCAYYFGLADAADGCFYSTTTGRTLSVYAVDVNHTSSDSYLAMAQLEPGLIATATGTGSTITTNVEAAGVVDGGLVTEGHVSLYTTISAQWNGLQREVYNWLLWHACKTEDSSHADIVGAEEVKSAVEWLSSNSVEAHRFRSSAGLGATEAAGSPGRRAWRLHHYDGQIFSNVIADTERHPYMRRLYTPSELRDARNDLFVVDRIWKIVMAMRAQLMLISVQEDGGRHQHSKHYFGEAAAIGVMGHGFTNLFAYCASTVHGGREARLISNCTDTPMYKKEANDLVPPMMKVAQLSTLLAHGGAWCNAVNMGGNSTSIGLSILGDGTMPLQTVPWTVNEITYLSEEGARHGIEAIIDTNGSVSVKVKMTMLEPRQRFCLYDDNKTSSYITAQESRTATYVTLKLGGTKNANTISGLVAHDYKLATTILASTYDKGRKTGLTLEDLQKVGGITGGQGMTGRGGGSSSGRGGRGRGGSSTGGAETIGDSE</sequence>
<proteinExistence type="evidence at protein level"/>
<feature type="compositionally biased region" description="Basic and acidic residues" evidence="1">
    <location>
        <begin position="29"/>
        <end position="39"/>
    </location>
</feature>
<dbReference type="PDB" id="5ND1">
    <property type="method" value="EM"/>
    <property type="resolution" value="3.70 A"/>
    <property type="chains" value="B=1-1059"/>
</dbReference>
<feature type="compositionally biased region" description="Gly residues" evidence="1">
    <location>
        <begin position="1022"/>
        <end position="1049"/>
    </location>
</feature>
<evidence type="ECO:0007829" key="4">
    <source>
        <dbReference type="PDB" id="5ND1"/>
    </source>
</evidence>
<organismHost>
    <name type="scientific">Rosellinia necatrix</name>
    <name type="common">White root-rot fungus</name>
    <dbReference type="NCBI Taxonomy" id="77044"/>
</organismHost>